<proteinExistence type="predicted"/>
<evidence type="ECO:0000313" key="2">
    <source>
        <dbReference type="Proteomes" id="UP000000768"/>
    </source>
</evidence>
<dbReference type="InParanoid" id="A0A1Z5S934"/>
<accession>A0A1Z5S934</accession>
<evidence type="ECO:0000313" key="1">
    <source>
        <dbReference type="EMBL" id="OQU92336.1"/>
    </source>
</evidence>
<sequence>MRERTTTDGRSVVGRRLQSKLQSRGDGSIKQRQTHGSAAAVAPLVLSAGRAAAGFRHRCTRCRPVRLRFWRARRKRGARAHTGQQLPLCTAVAAAAACLPSNSLPFSFGTHSTGGQCICSFPQQGTLNTTTSKLRLRLRLRRRRRRRCGSSRCSCSGHVKSALMPACRGPRPPPRMIWAPWQDMHAVALMTRLQWGSLFAFFVGCHSGWALHCHRTRMSLYW</sequence>
<dbReference type="Gramene" id="OQU92336">
    <property type="protein sequence ID" value="OQU92336"/>
    <property type="gene ID" value="SORBI_3001G328850"/>
</dbReference>
<dbReference type="AlphaFoldDB" id="A0A1Z5S934"/>
<dbReference type="Proteomes" id="UP000000768">
    <property type="component" value="Chromosome 1"/>
</dbReference>
<reference evidence="1 2" key="1">
    <citation type="journal article" date="2009" name="Nature">
        <title>The Sorghum bicolor genome and the diversification of grasses.</title>
        <authorList>
            <person name="Paterson A.H."/>
            <person name="Bowers J.E."/>
            <person name="Bruggmann R."/>
            <person name="Dubchak I."/>
            <person name="Grimwood J."/>
            <person name="Gundlach H."/>
            <person name="Haberer G."/>
            <person name="Hellsten U."/>
            <person name="Mitros T."/>
            <person name="Poliakov A."/>
            <person name="Schmutz J."/>
            <person name="Spannagl M."/>
            <person name="Tang H."/>
            <person name="Wang X."/>
            <person name="Wicker T."/>
            <person name="Bharti A.K."/>
            <person name="Chapman J."/>
            <person name="Feltus F.A."/>
            <person name="Gowik U."/>
            <person name="Grigoriev I.V."/>
            <person name="Lyons E."/>
            <person name="Maher C.A."/>
            <person name="Martis M."/>
            <person name="Narechania A."/>
            <person name="Otillar R.P."/>
            <person name="Penning B.W."/>
            <person name="Salamov A.A."/>
            <person name="Wang Y."/>
            <person name="Zhang L."/>
            <person name="Carpita N.C."/>
            <person name="Freeling M."/>
            <person name="Gingle A.R."/>
            <person name="Hash C.T."/>
            <person name="Keller B."/>
            <person name="Klein P."/>
            <person name="Kresovich S."/>
            <person name="McCann M.C."/>
            <person name="Ming R."/>
            <person name="Peterson D.G."/>
            <person name="Mehboob-ur-Rahman"/>
            <person name="Ware D."/>
            <person name="Westhoff P."/>
            <person name="Mayer K.F."/>
            <person name="Messing J."/>
            <person name="Rokhsar D.S."/>
        </authorList>
    </citation>
    <scope>NUCLEOTIDE SEQUENCE [LARGE SCALE GENOMIC DNA]</scope>
    <source>
        <strain evidence="2">cv. BTx623</strain>
    </source>
</reference>
<keyword evidence="2" id="KW-1185">Reference proteome</keyword>
<dbReference type="EMBL" id="CM000760">
    <property type="protein sequence ID" value="OQU92336.1"/>
    <property type="molecule type" value="Genomic_DNA"/>
</dbReference>
<name>A0A1Z5S934_SORBI</name>
<organism evidence="1 2">
    <name type="scientific">Sorghum bicolor</name>
    <name type="common">Sorghum</name>
    <name type="synonym">Sorghum vulgare</name>
    <dbReference type="NCBI Taxonomy" id="4558"/>
    <lineage>
        <taxon>Eukaryota</taxon>
        <taxon>Viridiplantae</taxon>
        <taxon>Streptophyta</taxon>
        <taxon>Embryophyta</taxon>
        <taxon>Tracheophyta</taxon>
        <taxon>Spermatophyta</taxon>
        <taxon>Magnoliopsida</taxon>
        <taxon>Liliopsida</taxon>
        <taxon>Poales</taxon>
        <taxon>Poaceae</taxon>
        <taxon>PACMAD clade</taxon>
        <taxon>Panicoideae</taxon>
        <taxon>Andropogonodae</taxon>
        <taxon>Andropogoneae</taxon>
        <taxon>Sorghinae</taxon>
        <taxon>Sorghum</taxon>
    </lineage>
</organism>
<protein>
    <submittedName>
        <fullName evidence="1">Uncharacterized protein</fullName>
    </submittedName>
</protein>
<reference evidence="2" key="2">
    <citation type="journal article" date="2018" name="Plant J.">
        <title>The Sorghum bicolor reference genome: improved assembly, gene annotations, a transcriptome atlas, and signatures of genome organization.</title>
        <authorList>
            <person name="McCormick R.F."/>
            <person name="Truong S.K."/>
            <person name="Sreedasyam A."/>
            <person name="Jenkins J."/>
            <person name="Shu S."/>
            <person name="Sims D."/>
            <person name="Kennedy M."/>
            <person name="Amirebrahimi M."/>
            <person name="Weers B.D."/>
            <person name="McKinley B."/>
            <person name="Mattison A."/>
            <person name="Morishige D.T."/>
            <person name="Grimwood J."/>
            <person name="Schmutz J."/>
            <person name="Mullet J.E."/>
        </authorList>
    </citation>
    <scope>NUCLEOTIDE SEQUENCE [LARGE SCALE GENOMIC DNA]</scope>
    <source>
        <strain evidence="2">cv. BTx623</strain>
    </source>
</reference>
<gene>
    <name evidence="1" type="ORF">SORBI_3001G328850</name>
</gene>